<gene>
    <name evidence="4" type="ORF">FFV09_08875</name>
</gene>
<keyword evidence="5" id="KW-1185">Reference proteome</keyword>
<protein>
    <submittedName>
        <fullName evidence="4">DNA starvation/stationary phase protection protein</fullName>
    </submittedName>
</protein>
<dbReference type="Pfam" id="PF00210">
    <property type="entry name" value="Ferritin"/>
    <property type="match status" value="1"/>
</dbReference>
<dbReference type="OrthoDB" id="9797023at2"/>
<evidence type="ECO:0000313" key="5">
    <source>
        <dbReference type="Proteomes" id="UP000316968"/>
    </source>
</evidence>
<dbReference type="KEGG" id="saca:FFV09_08875"/>
<evidence type="ECO:0000313" key="4">
    <source>
        <dbReference type="EMBL" id="QDH20952.1"/>
    </source>
</evidence>
<sequence>METVKTNVNVDTTVELHRALNKQVADWSVLYTKLHNYHWYVKGTHFFTLHAKFEELYNAATLRMDEVAERLLTIGGSPAATLREHLELTSVSEARGDETAEQMVETLVRDFRAESAELQEAIQIAGALEDKVTEDMLIGMQTAVDKDAWMLEAYMGR</sequence>
<reference evidence="4 5" key="1">
    <citation type="submission" date="2019-06" db="EMBL/GenBank/DDBJ databases">
        <title>Saccharibacillus brassicae sp. nov., an endophytic bacterium isolated from Chinese cabbage seeds (Brassica pekinensis).</title>
        <authorList>
            <person name="Jiang L."/>
            <person name="Lee J."/>
            <person name="Kim S.W."/>
        </authorList>
    </citation>
    <scope>NUCLEOTIDE SEQUENCE [LARGE SCALE GENOMIC DNA]</scope>
    <source>
        <strain evidence="5">KCTC 43072 / ATSA2</strain>
    </source>
</reference>
<dbReference type="RefSeq" id="WP_141447500.1">
    <property type="nucleotide sequence ID" value="NZ_CP041217.1"/>
</dbReference>
<dbReference type="Proteomes" id="UP000316968">
    <property type="component" value="Chromosome"/>
</dbReference>
<dbReference type="CDD" id="cd01043">
    <property type="entry name" value="DPS"/>
    <property type="match status" value="1"/>
</dbReference>
<dbReference type="GO" id="GO:0016722">
    <property type="term" value="F:oxidoreductase activity, acting on metal ions"/>
    <property type="evidence" value="ECO:0007669"/>
    <property type="project" value="InterPro"/>
</dbReference>
<organism evidence="4 5">
    <name type="scientific">Saccharibacillus brassicae</name>
    <dbReference type="NCBI Taxonomy" id="2583377"/>
    <lineage>
        <taxon>Bacteria</taxon>
        <taxon>Bacillati</taxon>
        <taxon>Bacillota</taxon>
        <taxon>Bacilli</taxon>
        <taxon>Bacillales</taxon>
        <taxon>Paenibacillaceae</taxon>
        <taxon>Saccharibacillus</taxon>
    </lineage>
</organism>
<dbReference type="InterPro" id="IPR012347">
    <property type="entry name" value="Ferritin-like"/>
</dbReference>
<dbReference type="PIRSF" id="PIRSF005900">
    <property type="entry name" value="Dps"/>
    <property type="match status" value="1"/>
</dbReference>
<dbReference type="PROSITE" id="PS00818">
    <property type="entry name" value="DPS_1"/>
    <property type="match status" value="1"/>
</dbReference>
<dbReference type="PRINTS" id="PR01346">
    <property type="entry name" value="HELNAPAPROT"/>
</dbReference>
<dbReference type="PROSITE" id="PS00819">
    <property type="entry name" value="DPS_2"/>
    <property type="match status" value="1"/>
</dbReference>
<dbReference type="InterPro" id="IPR008331">
    <property type="entry name" value="Ferritin_DPS_dom"/>
</dbReference>
<evidence type="ECO:0000256" key="2">
    <source>
        <dbReference type="RuleBase" id="RU003875"/>
    </source>
</evidence>
<dbReference type="Gene3D" id="1.20.1260.10">
    <property type="match status" value="1"/>
</dbReference>
<comment type="similarity">
    <text evidence="1 2">Belongs to the Dps family.</text>
</comment>
<proteinExistence type="inferred from homology"/>
<dbReference type="PANTHER" id="PTHR42932">
    <property type="entry name" value="GENERAL STRESS PROTEIN 20U"/>
    <property type="match status" value="1"/>
</dbReference>
<dbReference type="SUPFAM" id="SSF47240">
    <property type="entry name" value="Ferritin-like"/>
    <property type="match status" value="1"/>
</dbReference>
<dbReference type="InterPro" id="IPR002177">
    <property type="entry name" value="DPS_DNA-bd"/>
</dbReference>
<dbReference type="InterPro" id="IPR009078">
    <property type="entry name" value="Ferritin-like_SF"/>
</dbReference>
<dbReference type="PANTHER" id="PTHR42932:SF1">
    <property type="entry name" value="GENERAL STRESS PROTEIN 20U"/>
    <property type="match status" value="1"/>
</dbReference>
<feature type="domain" description="Ferritin/DPS" evidence="3">
    <location>
        <begin position="19"/>
        <end position="156"/>
    </location>
</feature>
<evidence type="ECO:0000256" key="1">
    <source>
        <dbReference type="ARBA" id="ARBA00009497"/>
    </source>
</evidence>
<accession>A0A4Y6UTD6</accession>
<dbReference type="AlphaFoldDB" id="A0A4Y6UTD6"/>
<dbReference type="InterPro" id="IPR023188">
    <property type="entry name" value="DPS_DNA-bd_CS"/>
</dbReference>
<dbReference type="EMBL" id="CP041217">
    <property type="protein sequence ID" value="QDH20952.1"/>
    <property type="molecule type" value="Genomic_DNA"/>
</dbReference>
<evidence type="ECO:0000259" key="3">
    <source>
        <dbReference type="Pfam" id="PF00210"/>
    </source>
</evidence>
<dbReference type="GO" id="GO:0008199">
    <property type="term" value="F:ferric iron binding"/>
    <property type="evidence" value="ECO:0007669"/>
    <property type="project" value="InterPro"/>
</dbReference>
<name>A0A4Y6UTD6_SACBS</name>